<feature type="region of interest" description="Disordered" evidence="1">
    <location>
        <begin position="102"/>
        <end position="121"/>
    </location>
</feature>
<proteinExistence type="predicted"/>
<accession>A0A7S0RCP6</accession>
<organism evidence="2">
    <name type="scientific">Chlamydomonas leiostraca</name>
    <dbReference type="NCBI Taxonomy" id="1034604"/>
    <lineage>
        <taxon>Eukaryota</taxon>
        <taxon>Viridiplantae</taxon>
        <taxon>Chlorophyta</taxon>
        <taxon>core chlorophytes</taxon>
        <taxon>Chlorophyceae</taxon>
        <taxon>CS clade</taxon>
        <taxon>Chlamydomonadales</taxon>
        <taxon>Chlamydomonadaceae</taxon>
        <taxon>Chlamydomonas</taxon>
    </lineage>
</organism>
<sequence length="121" mass="13119">MMLVWMHQRVVVHGVYWFWWFWAKSQLPSGAGGMYLPSALARGEGGGGQVGQQGWRPVAVTSMLPTDSNLSTYPIQGTLEAVGASLLSGEEQAELQRVRTTLESTSQRLLSGRMTQPAPGG</sequence>
<evidence type="ECO:0000256" key="1">
    <source>
        <dbReference type="SAM" id="MobiDB-lite"/>
    </source>
</evidence>
<gene>
    <name evidence="2" type="ORF">CLEI1391_LOCUS5632</name>
</gene>
<dbReference type="EMBL" id="HBFB01009896">
    <property type="protein sequence ID" value="CAD8673095.1"/>
    <property type="molecule type" value="Transcribed_RNA"/>
</dbReference>
<evidence type="ECO:0000313" key="2">
    <source>
        <dbReference type="EMBL" id="CAD8673095.1"/>
    </source>
</evidence>
<name>A0A7S0RCP6_9CHLO</name>
<dbReference type="AlphaFoldDB" id="A0A7S0RCP6"/>
<protein>
    <submittedName>
        <fullName evidence="2">Uncharacterized protein</fullName>
    </submittedName>
</protein>
<reference evidence="2" key="1">
    <citation type="submission" date="2021-01" db="EMBL/GenBank/DDBJ databases">
        <authorList>
            <person name="Corre E."/>
            <person name="Pelletier E."/>
            <person name="Niang G."/>
            <person name="Scheremetjew M."/>
            <person name="Finn R."/>
            <person name="Kale V."/>
            <person name="Holt S."/>
            <person name="Cochrane G."/>
            <person name="Meng A."/>
            <person name="Brown T."/>
            <person name="Cohen L."/>
        </authorList>
    </citation>
    <scope>NUCLEOTIDE SEQUENCE</scope>
    <source>
        <strain evidence="2">SAG 11-49</strain>
    </source>
</reference>